<dbReference type="SUPFAM" id="SSF55729">
    <property type="entry name" value="Acyl-CoA N-acyltransferases (Nat)"/>
    <property type="match status" value="1"/>
</dbReference>
<organism evidence="2 3">
    <name type="scientific">Paraburkholderia domus</name>
    <dbReference type="NCBI Taxonomy" id="2793075"/>
    <lineage>
        <taxon>Bacteria</taxon>
        <taxon>Pseudomonadati</taxon>
        <taxon>Pseudomonadota</taxon>
        <taxon>Betaproteobacteria</taxon>
        <taxon>Burkholderiales</taxon>
        <taxon>Burkholderiaceae</taxon>
        <taxon>Paraburkholderia</taxon>
    </lineage>
</organism>
<dbReference type="InterPro" id="IPR000182">
    <property type="entry name" value="GNAT_dom"/>
</dbReference>
<evidence type="ECO:0000313" key="2">
    <source>
        <dbReference type="EMBL" id="CAE6958594.1"/>
    </source>
</evidence>
<proteinExistence type="predicted"/>
<dbReference type="AlphaFoldDB" id="A0A9N8N6G4"/>
<dbReference type="InterPro" id="IPR016181">
    <property type="entry name" value="Acyl_CoA_acyltransferase"/>
</dbReference>
<comment type="caution">
    <text evidence="2">The sequence shown here is derived from an EMBL/GenBank/DDBJ whole genome shotgun (WGS) entry which is preliminary data.</text>
</comment>
<feature type="domain" description="N-acetyltransferase" evidence="1">
    <location>
        <begin position="5"/>
        <end position="162"/>
    </location>
</feature>
<dbReference type="PROSITE" id="PS51186">
    <property type="entry name" value="GNAT"/>
    <property type="match status" value="1"/>
</dbReference>
<accession>A0A9N8N6G4</accession>
<protein>
    <recommendedName>
        <fullName evidence="1">N-acetyltransferase domain-containing protein</fullName>
    </recommendedName>
</protein>
<dbReference type="RefSeq" id="WP_201138564.1">
    <property type="nucleotide sequence ID" value="NZ_CAJNAS010000029.1"/>
</dbReference>
<reference evidence="2" key="1">
    <citation type="submission" date="2021-02" db="EMBL/GenBank/DDBJ databases">
        <authorList>
            <person name="Vanwijnsberghe S."/>
        </authorList>
    </citation>
    <scope>NUCLEOTIDE SEQUENCE</scope>
    <source>
        <strain evidence="2">R-70211</strain>
    </source>
</reference>
<sequence length="162" mass="17149">MGVQMTIVKVQSQAHVSYAQVQEVARLIPDAVAEIFPGVTANVLKAVNGITGAVTGLIPGAFFCVAEVDGQIAGFLGGVLDGDVFSDRTFARDVLAWVRQSARGSTAYRDMVGAFEQWAVDKGAQEVRGTLLTDASSDRIATAAERYGYQRAGIVIVKKVSP</sequence>
<dbReference type="EMBL" id="CAJNAS010000029">
    <property type="protein sequence ID" value="CAE6958594.1"/>
    <property type="molecule type" value="Genomic_DNA"/>
</dbReference>
<dbReference type="GO" id="GO:0016747">
    <property type="term" value="F:acyltransferase activity, transferring groups other than amino-acyl groups"/>
    <property type="evidence" value="ECO:0007669"/>
    <property type="project" value="InterPro"/>
</dbReference>
<name>A0A9N8N6G4_9BURK</name>
<evidence type="ECO:0000313" key="3">
    <source>
        <dbReference type="Proteomes" id="UP000675121"/>
    </source>
</evidence>
<gene>
    <name evidence="2" type="ORF">R70211_06767</name>
</gene>
<keyword evidence="3" id="KW-1185">Reference proteome</keyword>
<dbReference type="Proteomes" id="UP000675121">
    <property type="component" value="Unassembled WGS sequence"/>
</dbReference>
<dbReference type="Gene3D" id="3.40.630.30">
    <property type="match status" value="1"/>
</dbReference>
<evidence type="ECO:0000259" key="1">
    <source>
        <dbReference type="PROSITE" id="PS51186"/>
    </source>
</evidence>